<proteinExistence type="predicted"/>
<comment type="caution">
    <text evidence="2">The sequence shown here is derived from an EMBL/GenBank/DDBJ whole genome shotgun (WGS) entry which is preliminary data.</text>
</comment>
<name>A0ABW4YRQ4_9HYPH</name>
<organism evidence="2 3">
    <name type="scientific">Ancylobacter oerskovii</name>
    <dbReference type="NCBI Taxonomy" id="459519"/>
    <lineage>
        <taxon>Bacteria</taxon>
        <taxon>Pseudomonadati</taxon>
        <taxon>Pseudomonadota</taxon>
        <taxon>Alphaproteobacteria</taxon>
        <taxon>Hyphomicrobiales</taxon>
        <taxon>Xanthobacteraceae</taxon>
        <taxon>Ancylobacter</taxon>
    </lineage>
</organism>
<sequence length="73" mass="8242">MSAAPNFSRSRFTLAVTLATYPLMTALLYGVIAFTPDWPIWLRTMIVEPVISVAMVWVLVPSIRGQLRAWLHP</sequence>
<protein>
    <recommendedName>
        <fullName evidence="4">DUF2798 domain-containing protein</fullName>
    </recommendedName>
</protein>
<reference evidence="3" key="1">
    <citation type="journal article" date="2019" name="Int. J. Syst. Evol. Microbiol.">
        <title>The Global Catalogue of Microorganisms (GCM) 10K type strain sequencing project: providing services to taxonomists for standard genome sequencing and annotation.</title>
        <authorList>
            <consortium name="The Broad Institute Genomics Platform"/>
            <consortium name="The Broad Institute Genome Sequencing Center for Infectious Disease"/>
            <person name="Wu L."/>
            <person name="Ma J."/>
        </authorList>
    </citation>
    <scope>NUCLEOTIDE SEQUENCE [LARGE SCALE GENOMIC DNA]</scope>
    <source>
        <strain evidence="3">CCM 7435</strain>
    </source>
</reference>
<gene>
    <name evidence="2" type="ORF">ACFSNC_01240</name>
</gene>
<keyword evidence="1" id="KW-0812">Transmembrane</keyword>
<feature type="transmembrane region" description="Helical" evidence="1">
    <location>
        <begin position="12"/>
        <end position="34"/>
    </location>
</feature>
<dbReference type="Proteomes" id="UP001597299">
    <property type="component" value="Unassembled WGS sequence"/>
</dbReference>
<dbReference type="EMBL" id="JBHUHD010000001">
    <property type="protein sequence ID" value="MFD2139014.1"/>
    <property type="molecule type" value="Genomic_DNA"/>
</dbReference>
<dbReference type="RefSeq" id="WP_213354882.1">
    <property type="nucleotide sequence ID" value="NZ_JAHBGB010000041.1"/>
</dbReference>
<keyword evidence="1" id="KW-1133">Transmembrane helix</keyword>
<evidence type="ECO:0000313" key="2">
    <source>
        <dbReference type="EMBL" id="MFD2139014.1"/>
    </source>
</evidence>
<keyword evidence="3" id="KW-1185">Reference proteome</keyword>
<evidence type="ECO:0000313" key="3">
    <source>
        <dbReference type="Proteomes" id="UP001597299"/>
    </source>
</evidence>
<evidence type="ECO:0000256" key="1">
    <source>
        <dbReference type="SAM" id="Phobius"/>
    </source>
</evidence>
<accession>A0ABW4YRQ4</accession>
<keyword evidence="1" id="KW-0472">Membrane</keyword>
<evidence type="ECO:0008006" key="4">
    <source>
        <dbReference type="Google" id="ProtNLM"/>
    </source>
</evidence>
<feature type="transmembrane region" description="Helical" evidence="1">
    <location>
        <begin position="40"/>
        <end position="60"/>
    </location>
</feature>